<dbReference type="InterPro" id="IPR052818">
    <property type="entry name" value="NEDD1_Spindle_Assembly"/>
</dbReference>
<dbReference type="EMBL" id="JASJQH010007200">
    <property type="protein sequence ID" value="KAK9712721.1"/>
    <property type="molecule type" value="Genomic_DNA"/>
</dbReference>
<evidence type="ECO:0000256" key="2">
    <source>
        <dbReference type="SAM" id="MobiDB-lite"/>
    </source>
</evidence>
<dbReference type="Proteomes" id="UP001479436">
    <property type="component" value="Unassembled WGS sequence"/>
</dbReference>
<feature type="region of interest" description="Disordered" evidence="2">
    <location>
        <begin position="119"/>
        <end position="169"/>
    </location>
</feature>
<feature type="region of interest" description="Disordered" evidence="2">
    <location>
        <begin position="228"/>
        <end position="260"/>
    </location>
</feature>
<name>A0ABR2W0W3_9FUNG</name>
<dbReference type="PANTHER" id="PTHR44414:SF1">
    <property type="entry name" value="PROTEIN NEDD1"/>
    <property type="match status" value="1"/>
</dbReference>
<organism evidence="3 4">
    <name type="scientific">Basidiobolus ranarum</name>
    <dbReference type="NCBI Taxonomy" id="34480"/>
    <lineage>
        <taxon>Eukaryota</taxon>
        <taxon>Fungi</taxon>
        <taxon>Fungi incertae sedis</taxon>
        <taxon>Zoopagomycota</taxon>
        <taxon>Entomophthoromycotina</taxon>
        <taxon>Basidiobolomycetes</taxon>
        <taxon>Basidiobolales</taxon>
        <taxon>Basidiobolaceae</taxon>
        <taxon>Basidiobolus</taxon>
    </lineage>
</organism>
<feature type="compositionally biased region" description="Polar residues" evidence="2">
    <location>
        <begin position="330"/>
        <end position="341"/>
    </location>
</feature>
<dbReference type="InterPro" id="IPR015943">
    <property type="entry name" value="WD40/YVTN_repeat-like_dom_sf"/>
</dbReference>
<evidence type="ECO:0000313" key="4">
    <source>
        <dbReference type="Proteomes" id="UP001479436"/>
    </source>
</evidence>
<reference evidence="3 4" key="1">
    <citation type="submission" date="2023-04" db="EMBL/GenBank/DDBJ databases">
        <title>Genome of Basidiobolus ranarum AG-B5.</title>
        <authorList>
            <person name="Stajich J.E."/>
            <person name="Carter-House D."/>
            <person name="Gryganskyi A."/>
        </authorList>
    </citation>
    <scope>NUCLEOTIDE SEQUENCE [LARGE SCALE GENOMIC DNA]</scope>
    <source>
        <strain evidence="3 4">AG-B5</strain>
    </source>
</reference>
<feature type="compositionally biased region" description="Basic and acidic residues" evidence="2">
    <location>
        <begin position="154"/>
        <end position="169"/>
    </location>
</feature>
<proteinExistence type="predicted"/>
<protein>
    <submittedName>
        <fullName evidence="3">Protein nedd1</fullName>
    </submittedName>
</protein>
<sequence>MMLCSVGLDRKIFVFDVDRKRSVRTWTASAPLTALACTAESPIFIVGTNQGVIFAYKLDLKEPIKTTQIEGDRVRSILYQTGAPIKTPRAKRNPGIARIAGSTGRFNIPGVNSPNSPLFSSPSVDFSSPSLLHEPHHRNGPSLPGAEDLDSSNEESKFHTKPTYRLDESISPDTRRFTLDSNIGYSPIRGKQQLESLIAPGMTTPPSTRNIGGRQAVRPKSMIVTGSGVTPEALSQDREEVRQRSLSVTGGPTTPTNISRHTDVLYSTPIGLANSPRTIGSATSSNLKSPYSPTKMYLAEAPNGAVRHPSAHSRIVSNGTPKPNGRSLLAQASTPSTDSLGISSRINDHILHRDSGDVGGHFSETQVQVVQQVVQECLRDYVNEVQSSIREEIRSMQLEMVRQMFIQQEEMREDWLQSQVDQTRKMEEELERLREENLRLRSSY</sequence>
<feature type="region of interest" description="Disordered" evidence="2">
    <location>
        <begin position="309"/>
        <end position="341"/>
    </location>
</feature>
<comment type="caution">
    <text evidence="3">The sequence shown here is derived from an EMBL/GenBank/DDBJ whole genome shotgun (WGS) entry which is preliminary data.</text>
</comment>
<feature type="compositionally biased region" description="Low complexity" evidence="2">
    <location>
        <begin position="119"/>
        <end position="132"/>
    </location>
</feature>
<accession>A0ABR2W0W3</accession>
<evidence type="ECO:0000256" key="1">
    <source>
        <dbReference type="SAM" id="Coils"/>
    </source>
</evidence>
<dbReference type="SUPFAM" id="SSF50978">
    <property type="entry name" value="WD40 repeat-like"/>
    <property type="match status" value="1"/>
</dbReference>
<dbReference type="PANTHER" id="PTHR44414">
    <property type="entry name" value="PROTEIN NEDD1"/>
    <property type="match status" value="1"/>
</dbReference>
<keyword evidence="1" id="KW-0175">Coiled coil</keyword>
<dbReference type="InterPro" id="IPR036322">
    <property type="entry name" value="WD40_repeat_dom_sf"/>
</dbReference>
<evidence type="ECO:0000313" key="3">
    <source>
        <dbReference type="EMBL" id="KAK9712721.1"/>
    </source>
</evidence>
<gene>
    <name evidence="3" type="primary">NEDD1_2</name>
    <name evidence="3" type="ORF">K7432_006941</name>
</gene>
<dbReference type="Gene3D" id="2.130.10.10">
    <property type="entry name" value="YVTN repeat-like/Quinoprotein amine dehydrogenase"/>
    <property type="match status" value="1"/>
</dbReference>
<feature type="compositionally biased region" description="Polar residues" evidence="2">
    <location>
        <begin position="244"/>
        <end position="259"/>
    </location>
</feature>
<feature type="coiled-coil region" evidence="1">
    <location>
        <begin position="416"/>
        <end position="443"/>
    </location>
</feature>
<keyword evidence="4" id="KW-1185">Reference proteome</keyword>